<dbReference type="EMBL" id="JYDR01000056">
    <property type="protein sequence ID" value="KRY71517.1"/>
    <property type="molecule type" value="Genomic_DNA"/>
</dbReference>
<evidence type="ECO:0000313" key="3">
    <source>
        <dbReference type="Proteomes" id="UP000054632"/>
    </source>
</evidence>
<accession>A0A0V1ECF9</accession>
<feature type="region of interest" description="Disordered" evidence="1">
    <location>
        <begin position="90"/>
        <end position="114"/>
    </location>
</feature>
<comment type="caution">
    <text evidence="2">The sequence shown here is derived from an EMBL/GenBank/DDBJ whole genome shotgun (WGS) entry which is preliminary data.</text>
</comment>
<feature type="compositionally biased region" description="Basic and acidic residues" evidence="1">
    <location>
        <begin position="101"/>
        <end position="114"/>
    </location>
</feature>
<feature type="compositionally biased region" description="Basic and acidic residues" evidence="1">
    <location>
        <begin position="27"/>
        <end position="39"/>
    </location>
</feature>
<evidence type="ECO:0000256" key="1">
    <source>
        <dbReference type="SAM" id="MobiDB-lite"/>
    </source>
</evidence>
<reference evidence="2 3" key="1">
    <citation type="submission" date="2015-01" db="EMBL/GenBank/DDBJ databases">
        <title>Evolution of Trichinella species and genotypes.</title>
        <authorList>
            <person name="Korhonen P.K."/>
            <person name="Edoardo P."/>
            <person name="Giuseppe L.R."/>
            <person name="Gasser R.B."/>
        </authorList>
    </citation>
    <scope>NUCLEOTIDE SEQUENCE [LARGE SCALE GENOMIC DNA]</scope>
    <source>
        <strain evidence="2">ISS13</strain>
    </source>
</reference>
<name>A0A0V1ECF9_TRIPS</name>
<dbReference type="AlphaFoldDB" id="A0A0V1ECF9"/>
<dbReference type="Proteomes" id="UP000054632">
    <property type="component" value="Unassembled WGS sequence"/>
</dbReference>
<sequence length="114" mass="12948">MTDSKECNTINQDIWQASVINNLEKKHGNDTVAGRDRVEQPAVTESESSVEEKCRRNAENQQRSTRSSFVLCLRFFTHARLHKASFSLQVTQTEDGPTAVEVEKEVDSEDKDFS</sequence>
<feature type="region of interest" description="Disordered" evidence="1">
    <location>
        <begin position="27"/>
        <end position="65"/>
    </location>
</feature>
<proteinExistence type="predicted"/>
<evidence type="ECO:0000313" key="2">
    <source>
        <dbReference type="EMBL" id="KRY71517.1"/>
    </source>
</evidence>
<gene>
    <name evidence="2" type="ORF">T4A_6334</name>
</gene>
<organism evidence="2 3">
    <name type="scientific">Trichinella pseudospiralis</name>
    <name type="common">Parasitic roundworm</name>
    <dbReference type="NCBI Taxonomy" id="6337"/>
    <lineage>
        <taxon>Eukaryota</taxon>
        <taxon>Metazoa</taxon>
        <taxon>Ecdysozoa</taxon>
        <taxon>Nematoda</taxon>
        <taxon>Enoplea</taxon>
        <taxon>Dorylaimia</taxon>
        <taxon>Trichinellida</taxon>
        <taxon>Trichinellidae</taxon>
        <taxon>Trichinella</taxon>
    </lineage>
</organism>
<protein>
    <submittedName>
        <fullName evidence="2">Uncharacterized protein</fullName>
    </submittedName>
</protein>